<protein>
    <recommendedName>
        <fullName evidence="3">L-2-amino-thiazoline-4-carboxylic acid hydrolase</fullName>
    </recommendedName>
</protein>
<comment type="caution">
    <text evidence="1">The sequence shown here is derived from an EMBL/GenBank/DDBJ whole genome shotgun (WGS) entry which is preliminary data.</text>
</comment>
<evidence type="ECO:0000313" key="1">
    <source>
        <dbReference type="EMBL" id="KOY80291.1"/>
    </source>
</evidence>
<dbReference type="RefSeq" id="WP_053996794.1">
    <property type="nucleotide sequence ID" value="NZ_CP065643.1"/>
</dbReference>
<dbReference type="STRING" id="33935.ADM90_20820"/>
<dbReference type="Proteomes" id="UP000037977">
    <property type="component" value="Unassembled WGS sequence"/>
</dbReference>
<name>A0A0N0UW22_9BACI</name>
<dbReference type="PATRIC" id="fig|33935.3.peg.4405"/>
<gene>
    <name evidence="1" type="ORF">ADM90_20820</name>
</gene>
<sequence length="231" mass="26489">MAEEKLMMKALSMDIITAKMFTELHLSITEQYGEHGRELIQQGLQAFGLKDAEAMAKKATAEGENHTFFEYLPQIVEGQEQYTDLTTFARFSKMFAHIAKPVVDTYGEEGEQVIMRAVERFGNKRGAGIAQRARTNGLENSLENYLTNYDMGRSDLFEIETVYKEDEVEQTFTHCPLGQQWADDGMGKYGILYCKMIDPAIAKGYNKNFEVVHDEFVLREGQCHFQFQMKE</sequence>
<dbReference type="InterPro" id="IPR026002">
    <property type="entry name" value="ATC_hydrolase-like"/>
</dbReference>
<accession>A0A0N0UW22</accession>
<keyword evidence="2" id="KW-1185">Reference proteome</keyword>
<dbReference type="OrthoDB" id="1858124at2"/>
<organism evidence="1 2">
    <name type="scientific">Lysinibacillus macroides</name>
    <dbReference type="NCBI Taxonomy" id="33935"/>
    <lineage>
        <taxon>Bacteria</taxon>
        <taxon>Bacillati</taxon>
        <taxon>Bacillota</taxon>
        <taxon>Bacilli</taxon>
        <taxon>Bacillales</taxon>
        <taxon>Bacillaceae</taxon>
        <taxon>Lysinibacillus</taxon>
    </lineage>
</organism>
<dbReference type="AlphaFoldDB" id="A0A0N0UW22"/>
<proteinExistence type="predicted"/>
<reference evidence="1 2" key="1">
    <citation type="submission" date="2015-07" db="EMBL/GenBank/DDBJ databases">
        <title>Genome sequencing project for genomic taxonomy and phylogenomics of Bacillus-like bacteria.</title>
        <authorList>
            <person name="Liu B."/>
            <person name="Wang J."/>
            <person name="Zhu Y."/>
            <person name="Liu G."/>
            <person name="Chen Q."/>
            <person name="Chen Z."/>
            <person name="Che J."/>
            <person name="Ge C."/>
            <person name="Shi H."/>
            <person name="Pan Z."/>
            <person name="Liu X."/>
        </authorList>
    </citation>
    <scope>NUCLEOTIDE SEQUENCE [LARGE SCALE GENOMIC DNA]</scope>
    <source>
        <strain evidence="1 2">DSM 54</strain>
    </source>
</reference>
<dbReference type="EMBL" id="LGCI01000011">
    <property type="protein sequence ID" value="KOY80291.1"/>
    <property type="molecule type" value="Genomic_DNA"/>
</dbReference>
<evidence type="ECO:0008006" key="3">
    <source>
        <dbReference type="Google" id="ProtNLM"/>
    </source>
</evidence>
<dbReference type="Pfam" id="PF14196">
    <property type="entry name" value="ATC_hydrolase"/>
    <property type="match status" value="1"/>
</dbReference>
<evidence type="ECO:0000313" key="2">
    <source>
        <dbReference type="Proteomes" id="UP000037977"/>
    </source>
</evidence>